<keyword evidence="5" id="KW-1185">Reference proteome</keyword>
<evidence type="ECO:0000259" key="3">
    <source>
        <dbReference type="SMART" id="SM00822"/>
    </source>
</evidence>
<evidence type="ECO:0000256" key="1">
    <source>
        <dbReference type="ARBA" id="ARBA00006484"/>
    </source>
</evidence>
<evidence type="ECO:0000313" key="4">
    <source>
        <dbReference type="EMBL" id="MTD52617.1"/>
    </source>
</evidence>
<keyword evidence="2" id="KW-0560">Oxidoreductase</keyword>
<reference evidence="4 5" key="1">
    <citation type="submission" date="2019-11" db="EMBL/GenBank/DDBJ databases">
        <title>Draft genome of Amycolatopsis RM579.</title>
        <authorList>
            <person name="Duangmal K."/>
            <person name="Mingma R."/>
        </authorList>
    </citation>
    <scope>NUCLEOTIDE SEQUENCE [LARGE SCALE GENOMIC DNA]</scope>
    <source>
        <strain evidence="4 5">RM579</strain>
    </source>
</reference>
<dbReference type="SUPFAM" id="SSF51735">
    <property type="entry name" value="NAD(P)-binding Rossmann-fold domains"/>
    <property type="match status" value="1"/>
</dbReference>
<dbReference type="Gene3D" id="3.40.50.720">
    <property type="entry name" value="NAD(P)-binding Rossmann-like Domain"/>
    <property type="match status" value="1"/>
</dbReference>
<dbReference type="SMART" id="SM00822">
    <property type="entry name" value="PKS_KR"/>
    <property type="match status" value="1"/>
</dbReference>
<dbReference type="InterPro" id="IPR020904">
    <property type="entry name" value="Sc_DH/Rdtase_CS"/>
</dbReference>
<comment type="caution">
    <text evidence="4">The sequence shown here is derived from an EMBL/GenBank/DDBJ whole genome shotgun (WGS) entry which is preliminary data.</text>
</comment>
<dbReference type="OrthoDB" id="7064009at2"/>
<dbReference type="EMBL" id="WMBA01000001">
    <property type="protein sequence ID" value="MTD52617.1"/>
    <property type="molecule type" value="Genomic_DNA"/>
</dbReference>
<gene>
    <name evidence="4" type="ORF">GKO32_01265</name>
</gene>
<dbReference type="InterPro" id="IPR057326">
    <property type="entry name" value="KR_dom"/>
</dbReference>
<organism evidence="4 5">
    <name type="scientific">Amycolatopsis pithecellobii</name>
    <dbReference type="NCBI Taxonomy" id="664692"/>
    <lineage>
        <taxon>Bacteria</taxon>
        <taxon>Bacillati</taxon>
        <taxon>Actinomycetota</taxon>
        <taxon>Actinomycetes</taxon>
        <taxon>Pseudonocardiales</taxon>
        <taxon>Pseudonocardiaceae</taxon>
        <taxon>Amycolatopsis</taxon>
    </lineage>
</organism>
<proteinExistence type="inferred from homology"/>
<dbReference type="PRINTS" id="PR00080">
    <property type="entry name" value="SDRFAMILY"/>
</dbReference>
<dbReference type="GO" id="GO:0016616">
    <property type="term" value="F:oxidoreductase activity, acting on the CH-OH group of donors, NAD or NADP as acceptor"/>
    <property type="evidence" value="ECO:0007669"/>
    <property type="project" value="UniProtKB-ARBA"/>
</dbReference>
<sequence length="258" mass="26351">MAASCDHDRGSAMKGKVVAVTGAASGLGEACVQLLVERNATVIGIDRQAAPPPPGGSWVTLDLADVDAIGPVLRHAVAEYGRLDGLVNAAGVMDTQPFARITPAAFDRIFCVNVRGAFFAVQAAAEEMARSGGGSVVLFASTAGRVGRPFAAHYAASKAATISLVKSAAVALAEGGIRVNSVSPGLVETPMLEGIRAARTELGADSPDAVRREWESRIPLGRLGSPTEVAELVAFLVSDAAAYITGEDFGIHGGLQGS</sequence>
<dbReference type="PANTHER" id="PTHR42760">
    <property type="entry name" value="SHORT-CHAIN DEHYDROGENASES/REDUCTASES FAMILY MEMBER"/>
    <property type="match status" value="1"/>
</dbReference>
<name>A0A6N7YI85_9PSEU</name>
<dbReference type="Proteomes" id="UP000440096">
    <property type="component" value="Unassembled WGS sequence"/>
</dbReference>
<dbReference type="AlphaFoldDB" id="A0A6N7YI85"/>
<dbReference type="InterPro" id="IPR036291">
    <property type="entry name" value="NAD(P)-bd_dom_sf"/>
</dbReference>
<dbReference type="CDD" id="cd05233">
    <property type="entry name" value="SDR_c"/>
    <property type="match status" value="1"/>
</dbReference>
<evidence type="ECO:0000313" key="5">
    <source>
        <dbReference type="Proteomes" id="UP000440096"/>
    </source>
</evidence>
<dbReference type="InterPro" id="IPR002347">
    <property type="entry name" value="SDR_fam"/>
</dbReference>
<dbReference type="GO" id="GO:0006633">
    <property type="term" value="P:fatty acid biosynthetic process"/>
    <property type="evidence" value="ECO:0007669"/>
    <property type="project" value="TreeGrafter"/>
</dbReference>
<dbReference type="GO" id="GO:0048038">
    <property type="term" value="F:quinone binding"/>
    <property type="evidence" value="ECO:0007669"/>
    <property type="project" value="TreeGrafter"/>
</dbReference>
<dbReference type="PRINTS" id="PR00081">
    <property type="entry name" value="GDHRDH"/>
</dbReference>
<feature type="domain" description="Ketoreductase" evidence="3">
    <location>
        <begin position="16"/>
        <end position="190"/>
    </location>
</feature>
<dbReference type="Pfam" id="PF13561">
    <property type="entry name" value="adh_short_C2"/>
    <property type="match status" value="1"/>
</dbReference>
<dbReference type="PROSITE" id="PS00061">
    <property type="entry name" value="ADH_SHORT"/>
    <property type="match status" value="1"/>
</dbReference>
<accession>A0A6N7YI85</accession>
<dbReference type="PANTHER" id="PTHR42760:SF133">
    <property type="entry name" value="3-OXOACYL-[ACYL-CARRIER-PROTEIN] REDUCTASE"/>
    <property type="match status" value="1"/>
</dbReference>
<evidence type="ECO:0000256" key="2">
    <source>
        <dbReference type="ARBA" id="ARBA00023002"/>
    </source>
</evidence>
<comment type="similarity">
    <text evidence="1">Belongs to the short-chain dehydrogenases/reductases (SDR) family.</text>
</comment>
<dbReference type="FunFam" id="3.40.50.720:FF:000084">
    <property type="entry name" value="Short-chain dehydrogenase reductase"/>
    <property type="match status" value="1"/>
</dbReference>
<protein>
    <submittedName>
        <fullName evidence="4">SDR family oxidoreductase</fullName>
    </submittedName>
</protein>